<protein>
    <submittedName>
        <fullName evidence="2">Uncharacterized protein</fullName>
    </submittedName>
</protein>
<dbReference type="AlphaFoldDB" id="A0A3B6B731"/>
<dbReference type="Gramene" id="TraesCS2A03G1215900.1">
    <property type="protein sequence ID" value="TraesCS2A03G1215900.1.CDS"/>
    <property type="gene ID" value="TraesCS2A03G1215900"/>
</dbReference>
<dbReference type="Gramene" id="TraesCLE_scaffold_011230_01G000800.1">
    <property type="protein sequence ID" value="TraesCLE_scaffold_011230_01G000800.1"/>
    <property type="gene ID" value="TraesCLE_scaffold_011230_01G000800"/>
</dbReference>
<dbReference type="Proteomes" id="UP000019116">
    <property type="component" value="Chromosome 2A"/>
</dbReference>
<proteinExistence type="predicted"/>
<dbReference type="OMA" id="WSESQDG"/>
<dbReference type="OrthoDB" id="631791at2759"/>
<dbReference type="EnsemblPlants" id="TraesCS2A02G524000.1">
    <property type="protein sequence ID" value="TraesCS2A02G524000.1"/>
    <property type="gene ID" value="TraesCS2A02G524000"/>
</dbReference>
<dbReference type="Gramene" id="TraesCAD_scaffold_010234_01G000200.1">
    <property type="protein sequence ID" value="TraesCAD_scaffold_010234_01G000200.1"/>
    <property type="gene ID" value="TraesCAD_scaffold_010234_01G000200"/>
</dbReference>
<dbReference type="Gramene" id="TraesWEE_scaffold_059535_01G000400.1">
    <property type="protein sequence ID" value="TraesWEE_scaffold_059535_01G000400.1"/>
    <property type="gene ID" value="TraesWEE_scaffold_059535_01G000400"/>
</dbReference>
<evidence type="ECO:0000313" key="3">
    <source>
        <dbReference type="Proteomes" id="UP000019116"/>
    </source>
</evidence>
<dbReference type="Gramene" id="TraesROB_scaffold_022773_01G000200.1">
    <property type="protein sequence ID" value="TraesROB_scaffold_022773_01G000200.1"/>
    <property type="gene ID" value="TraesROB_scaffold_022773_01G000200"/>
</dbReference>
<name>A0A3B6B731_WHEAT</name>
<sequence length="77" mass="8462">MASFASQLLDVFYDLVQRVTGYSARAEDDKDLQKHSKLATTEVFRTEEVVEIRSRNHPVVSGGSGGQVNMDGISTDT</sequence>
<evidence type="ECO:0000313" key="2">
    <source>
        <dbReference type="EnsemblPlants" id="TraesCS2A02G524000.1"/>
    </source>
</evidence>
<dbReference type="Gramene" id="TraesCS2A02G524000.1">
    <property type="protein sequence ID" value="TraesCS2A02G524000.1"/>
    <property type="gene ID" value="TraesCS2A02G524000"/>
</dbReference>
<dbReference type="Gramene" id="TraesPARA_EIv1.0_0344940.1">
    <property type="protein sequence ID" value="TraesPARA_EIv1.0_0344940.1.CDS"/>
    <property type="gene ID" value="TraesPARA_EIv1.0_0344940"/>
</dbReference>
<accession>A0A3B6B731</accession>
<evidence type="ECO:0000256" key="1">
    <source>
        <dbReference type="SAM" id="MobiDB-lite"/>
    </source>
</evidence>
<reference evidence="2" key="1">
    <citation type="submission" date="2018-08" db="EMBL/GenBank/DDBJ databases">
        <authorList>
            <person name="Rossello M."/>
        </authorList>
    </citation>
    <scope>NUCLEOTIDE SEQUENCE [LARGE SCALE GENOMIC DNA]</scope>
    <source>
        <strain evidence="2">cv. Chinese Spring</strain>
    </source>
</reference>
<keyword evidence="3" id="KW-1185">Reference proteome</keyword>
<reference evidence="2" key="2">
    <citation type="submission" date="2018-10" db="UniProtKB">
        <authorList>
            <consortium name="EnsemblPlants"/>
        </authorList>
    </citation>
    <scope>IDENTIFICATION</scope>
</reference>
<feature type="region of interest" description="Disordered" evidence="1">
    <location>
        <begin position="55"/>
        <end position="77"/>
    </location>
</feature>
<organism evidence="2">
    <name type="scientific">Triticum aestivum</name>
    <name type="common">Wheat</name>
    <dbReference type="NCBI Taxonomy" id="4565"/>
    <lineage>
        <taxon>Eukaryota</taxon>
        <taxon>Viridiplantae</taxon>
        <taxon>Streptophyta</taxon>
        <taxon>Embryophyta</taxon>
        <taxon>Tracheophyta</taxon>
        <taxon>Spermatophyta</taxon>
        <taxon>Magnoliopsida</taxon>
        <taxon>Liliopsida</taxon>
        <taxon>Poales</taxon>
        <taxon>Poaceae</taxon>
        <taxon>BOP clade</taxon>
        <taxon>Pooideae</taxon>
        <taxon>Triticodae</taxon>
        <taxon>Triticeae</taxon>
        <taxon>Triticinae</taxon>
        <taxon>Triticum</taxon>
    </lineage>
</organism>